<feature type="region of interest" description="Disordered" evidence="1">
    <location>
        <begin position="175"/>
        <end position="207"/>
    </location>
</feature>
<proteinExistence type="predicted"/>
<evidence type="ECO:0000256" key="2">
    <source>
        <dbReference type="SAM" id="Phobius"/>
    </source>
</evidence>
<evidence type="ECO:0000313" key="3">
    <source>
        <dbReference type="EMBL" id="AKS07093.1"/>
    </source>
</evidence>
<sequence length="207" mass="23261">MESAHVSAIISAAAGISGVLLGNIFVLIKEWLTKRKTAKQDTTYLGIIVVSHLDRFATGCLNVALDDGTQHGQPAGERGEHVPVITPPNFRPLDLDVEWKLLPMDLMYSILRLPDQQDQLHGNLTGIHQFNYDPPDHIEYFQARRRGYAVLGLQASDLATKLRLYVGLPAEELDPGEWNRDKNMRDIKSDIDERVSEGHLRNTTQQQ</sequence>
<dbReference type="RefSeq" id="WP_049710657.1">
    <property type="nucleotide sequence ID" value="NZ_CP011507.1"/>
</dbReference>
<dbReference type="EMBL" id="CP011507">
    <property type="protein sequence ID" value="AKS07093.1"/>
    <property type="molecule type" value="Genomic_DNA"/>
</dbReference>
<dbReference type="PATRIC" id="fig|200450.3.peg.2793"/>
<accession>A0A0H5AAN5</accession>
<gene>
    <name evidence="3" type="ORF">AA957_13545</name>
</gene>
<keyword evidence="2" id="KW-1133">Transmembrane helix</keyword>
<feature type="transmembrane region" description="Helical" evidence="2">
    <location>
        <begin position="6"/>
        <end position="28"/>
    </location>
</feature>
<organism evidence="3">
    <name type="scientific">Pseudomonas trivialis</name>
    <dbReference type="NCBI Taxonomy" id="200450"/>
    <lineage>
        <taxon>Bacteria</taxon>
        <taxon>Pseudomonadati</taxon>
        <taxon>Pseudomonadota</taxon>
        <taxon>Gammaproteobacteria</taxon>
        <taxon>Pseudomonadales</taxon>
        <taxon>Pseudomonadaceae</taxon>
        <taxon>Pseudomonas</taxon>
    </lineage>
</organism>
<evidence type="ECO:0000256" key="1">
    <source>
        <dbReference type="SAM" id="MobiDB-lite"/>
    </source>
</evidence>
<dbReference type="KEGG" id="ptv:AA957_13545"/>
<name>A0A0H5AAN5_9PSED</name>
<protein>
    <submittedName>
        <fullName evidence="3">Uncharacterized protein</fullName>
    </submittedName>
</protein>
<keyword evidence="2" id="KW-0472">Membrane</keyword>
<dbReference type="AlphaFoldDB" id="A0A0H5AAN5"/>
<dbReference type="Proteomes" id="UP000036608">
    <property type="component" value="Chromosome"/>
</dbReference>
<feature type="compositionally biased region" description="Basic and acidic residues" evidence="1">
    <location>
        <begin position="177"/>
        <end position="200"/>
    </location>
</feature>
<keyword evidence="2" id="KW-0812">Transmembrane</keyword>
<dbReference type="OrthoDB" id="6883592at2"/>
<reference evidence="3" key="1">
    <citation type="journal article" date="2015" name="Genome Announc.">
        <title>Complete Genome Sequence of the Rhizobacterium Pseudomonas trivialis Strain IHBB745 with Multiple Plant Growth-Promoting Activities and Tolerance to Desiccation and Alkalinity.</title>
        <authorList>
            <person name="Gulati A."/>
            <person name="Swarnkar M.K."/>
            <person name="Vyas P."/>
            <person name="Rahi P."/>
            <person name="Thakur R."/>
            <person name="Thakur N."/>
            <person name="Singh A.K."/>
        </authorList>
    </citation>
    <scope>NUCLEOTIDE SEQUENCE [LARGE SCALE GENOMIC DNA]</scope>
    <source>
        <strain evidence="3">IHBB745</strain>
    </source>
</reference>